<keyword evidence="2 4" id="KW-0560">Oxidoreductase</keyword>
<dbReference type="EC" id="1.20.4.1" evidence="4"/>
<comment type="similarity">
    <text evidence="1 3 4">Belongs to the ArsC family.</text>
</comment>
<proteinExistence type="inferred from homology"/>
<dbReference type="InterPro" id="IPR036249">
    <property type="entry name" value="Thioredoxin-like_sf"/>
</dbReference>
<sequence>MSDFTIWHNPRCSTSRYVLNALQESGVSLTVRDYQKEPPTEAEIRRVLDQLGTGPRGLLRRNNTPYDELGLGDPTLSDDALIAAMAAHPLLIERPLVIGPNGGELTRPKERIHDFLTEQGR</sequence>
<dbReference type="AlphaFoldDB" id="A0A934W0G4"/>
<dbReference type="Gene3D" id="3.40.30.10">
    <property type="entry name" value="Glutaredoxin"/>
    <property type="match status" value="1"/>
</dbReference>
<comment type="caution">
    <text evidence="5">The sequence shown here is derived from an EMBL/GenBank/DDBJ whole genome shotgun (WGS) entry which is preliminary data.</text>
</comment>
<evidence type="ECO:0000313" key="6">
    <source>
        <dbReference type="Proteomes" id="UP000640485"/>
    </source>
</evidence>
<dbReference type="Proteomes" id="UP000640485">
    <property type="component" value="Unassembled WGS sequence"/>
</dbReference>
<protein>
    <recommendedName>
        <fullName evidence="4">Arsenate reductase</fullName>
        <ecNumber evidence="4">1.20.4.1</ecNumber>
    </recommendedName>
</protein>
<evidence type="ECO:0000313" key="5">
    <source>
        <dbReference type="EMBL" id="MBK4216303.1"/>
    </source>
</evidence>
<dbReference type="EMBL" id="JAEPRQ010000003">
    <property type="protein sequence ID" value="MBK4216303.1"/>
    <property type="molecule type" value="Genomic_DNA"/>
</dbReference>
<dbReference type="GO" id="GO:0008794">
    <property type="term" value="F:arsenate reductase (glutaredoxin) activity"/>
    <property type="evidence" value="ECO:0007669"/>
    <property type="project" value="UniProtKB-UniRule"/>
</dbReference>
<gene>
    <name evidence="5" type="primary">arsC</name>
    <name evidence="5" type="ORF">JJJ17_10235</name>
</gene>
<keyword evidence="6" id="KW-1185">Reference proteome</keyword>
<accession>A0A934W0G4</accession>
<dbReference type="PANTHER" id="PTHR30041:SF4">
    <property type="entry name" value="ARSENATE REDUCTASE"/>
    <property type="match status" value="1"/>
</dbReference>
<evidence type="ECO:0000256" key="4">
    <source>
        <dbReference type="RuleBase" id="RU362029"/>
    </source>
</evidence>
<dbReference type="InterPro" id="IPR006660">
    <property type="entry name" value="Arsenate_reductase-like"/>
</dbReference>
<dbReference type="NCBIfam" id="TIGR00014">
    <property type="entry name" value="arsC"/>
    <property type="match status" value="1"/>
</dbReference>
<name>A0A934W0G4_9RHOB</name>
<evidence type="ECO:0000256" key="2">
    <source>
        <dbReference type="ARBA" id="ARBA00023002"/>
    </source>
</evidence>
<dbReference type="PANTHER" id="PTHR30041">
    <property type="entry name" value="ARSENATE REDUCTASE"/>
    <property type="match status" value="1"/>
</dbReference>
<dbReference type="CDD" id="cd03034">
    <property type="entry name" value="ArsC_ArsC"/>
    <property type="match status" value="1"/>
</dbReference>
<comment type="catalytic activity">
    <reaction evidence="4">
        <text>[glutaredoxin]-dithiol + arsenate + glutathione + H(+) = glutathionyl-S-S-[glutaredoxin] + arsenite + H2O</text>
        <dbReference type="Rhea" id="RHEA:22016"/>
        <dbReference type="Rhea" id="RHEA-COMP:10729"/>
        <dbReference type="Rhea" id="RHEA-COMP:17668"/>
        <dbReference type="ChEBI" id="CHEBI:15377"/>
        <dbReference type="ChEBI" id="CHEBI:15378"/>
        <dbReference type="ChEBI" id="CHEBI:29242"/>
        <dbReference type="ChEBI" id="CHEBI:29950"/>
        <dbReference type="ChEBI" id="CHEBI:48597"/>
        <dbReference type="ChEBI" id="CHEBI:57925"/>
        <dbReference type="ChEBI" id="CHEBI:146199"/>
        <dbReference type="EC" id="1.20.4.1"/>
    </reaction>
</comment>
<dbReference type="RefSeq" id="WP_200686061.1">
    <property type="nucleotide sequence ID" value="NZ_JAEPRQ010000003.1"/>
</dbReference>
<dbReference type="InterPro" id="IPR006659">
    <property type="entry name" value="Arsenate_reductase"/>
</dbReference>
<dbReference type="PROSITE" id="PS51353">
    <property type="entry name" value="ARSC"/>
    <property type="match status" value="1"/>
</dbReference>
<dbReference type="Pfam" id="PF03960">
    <property type="entry name" value="ArsC"/>
    <property type="match status" value="1"/>
</dbReference>
<organism evidence="5 6">
    <name type="scientific">Paracoccus caeni</name>
    <dbReference type="NCBI Taxonomy" id="657651"/>
    <lineage>
        <taxon>Bacteria</taxon>
        <taxon>Pseudomonadati</taxon>
        <taxon>Pseudomonadota</taxon>
        <taxon>Alphaproteobacteria</taxon>
        <taxon>Rhodobacterales</taxon>
        <taxon>Paracoccaceae</taxon>
        <taxon>Paracoccus</taxon>
    </lineage>
</organism>
<evidence type="ECO:0000256" key="1">
    <source>
        <dbReference type="ARBA" id="ARBA00007198"/>
    </source>
</evidence>
<dbReference type="SUPFAM" id="SSF52833">
    <property type="entry name" value="Thioredoxin-like"/>
    <property type="match status" value="1"/>
</dbReference>
<evidence type="ECO:0000256" key="3">
    <source>
        <dbReference type="PROSITE-ProRule" id="PRU01282"/>
    </source>
</evidence>
<reference evidence="5" key="1">
    <citation type="submission" date="2021-01" db="EMBL/GenBank/DDBJ databases">
        <title>Paracoccus amoyensis sp. nov., isolated from the surface seawater along the coast of Xiamen Island, China.</title>
        <authorList>
            <person name="Lyu L."/>
        </authorList>
    </citation>
    <scope>NUCLEOTIDE SEQUENCE</scope>
    <source>
        <strain evidence="5">MJ17</strain>
    </source>
</reference>